<reference evidence="1 2" key="1">
    <citation type="submission" date="2015-01" db="EMBL/GenBank/DDBJ databases">
        <title>Evolution of Trichinella species and genotypes.</title>
        <authorList>
            <person name="Korhonen P.K."/>
            <person name="Edoardo P."/>
            <person name="Giuseppe L.R."/>
            <person name="Gasser R.B."/>
        </authorList>
    </citation>
    <scope>NUCLEOTIDE SEQUENCE [LARGE SCALE GENOMIC DNA]</scope>
    <source>
        <strain evidence="1">ISS13</strain>
    </source>
</reference>
<name>A0A0V1DQD3_TRIPS</name>
<accession>A0A0V1DQD3</accession>
<evidence type="ECO:0000313" key="2">
    <source>
        <dbReference type="Proteomes" id="UP000054632"/>
    </source>
</evidence>
<proteinExistence type="predicted"/>
<dbReference type="Proteomes" id="UP000054632">
    <property type="component" value="Unassembled WGS sequence"/>
</dbReference>
<comment type="caution">
    <text evidence="1">The sequence shown here is derived from an EMBL/GenBank/DDBJ whole genome shotgun (WGS) entry which is preliminary data.</text>
</comment>
<sequence>MNSANALLNSPNEYYLKKEMTLTAKFACNYQNHAYKSNAFDLAGICVMKNPSTLRYST</sequence>
<dbReference type="EMBL" id="JYDR01000881">
    <property type="protein sequence ID" value="KRY63791.1"/>
    <property type="molecule type" value="Genomic_DNA"/>
</dbReference>
<dbReference type="AlphaFoldDB" id="A0A0V1DQD3"/>
<evidence type="ECO:0000313" key="1">
    <source>
        <dbReference type="EMBL" id="KRY63791.1"/>
    </source>
</evidence>
<protein>
    <submittedName>
        <fullName evidence="1">Uncharacterized protein</fullName>
    </submittedName>
</protein>
<organism evidence="1 2">
    <name type="scientific">Trichinella pseudospiralis</name>
    <name type="common">Parasitic roundworm</name>
    <dbReference type="NCBI Taxonomy" id="6337"/>
    <lineage>
        <taxon>Eukaryota</taxon>
        <taxon>Metazoa</taxon>
        <taxon>Ecdysozoa</taxon>
        <taxon>Nematoda</taxon>
        <taxon>Enoplea</taxon>
        <taxon>Dorylaimia</taxon>
        <taxon>Trichinellida</taxon>
        <taxon>Trichinellidae</taxon>
        <taxon>Trichinella</taxon>
    </lineage>
</organism>
<gene>
    <name evidence="1" type="ORF">T4A_11523</name>
</gene>